<dbReference type="PANTHER" id="PTHR11280">
    <property type="entry name" value="GLUCOSAMINE-6-PHOSPHATE ISOMERASE"/>
    <property type="match status" value="1"/>
</dbReference>
<dbReference type="EMBL" id="FPLJ01000145">
    <property type="protein sequence ID" value="SGZ04118.1"/>
    <property type="molecule type" value="Genomic_DNA"/>
</dbReference>
<dbReference type="EC" id="3.5.99.6" evidence="8"/>
<dbReference type="GO" id="GO:0042802">
    <property type="term" value="F:identical protein binding"/>
    <property type="evidence" value="ECO:0007669"/>
    <property type="project" value="TreeGrafter"/>
</dbReference>
<comment type="subunit">
    <text evidence="8">Homohexamer.</text>
</comment>
<dbReference type="GO" id="GO:0016853">
    <property type="term" value="F:isomerase activity"/>
    <property type="evidence" value="ECO:0007669"/>
    <property type="project" value="UniProtKB-KW"/>
</dbReference>
<dbReference type="HOGENOM" id="CLU_049611_0_1_6"/>
<evidence type="ECO:0000256" key="5">
    <source>
        <dbReference type="ARBA" id="ARBA00055188"/>
    </source>
</evidence>
<dbReference type="Pfam" id="PF01182">
    <property type="entry name" value="Glucosamine_iso"/>
    <property type="match status" value="1"/>
</dbReference>
<dbReference type="AlphaFoldDB" id="A0A090IBC0"/>
<feature type="domain" description="Glucosamine/galactosamine-6-phosphate isomerase" evidence="10">
    <location>
        <begin position="16"/>
        <end position="224"/>
    </location>
</feature>
<evidence type="ECO:0000256" key="1">
    <source>
        <dbReference type="ARBA" id="ARBA00000644"/>
    </source>
</evidence>
<comment type="pathway">
    <text evidence="6 8">Amino-sugar metabolism; N-acetylneuraminate degradation; D-fructose 6-phosphate from N-acetylneuraminate: step 5/5.</text>
</comment>
<feature type="coiled-coil region" evidence="9">
    <location>
        <begin position="104"/>
        <end position="131"/>
    </location>
</feature>
<feature type="site" description="Part of the allosteric site" evidence="8">
    <location>
        <position position="151"/>
    </location>
</feature>
<feature type="active site" description="Proton acceptor; for ring-opening step" evidence="8">
    <location>
        <position position="143"/>
    </location>
</feature>
<organism evidence="12 14">
    <name type="scientific">Moritella viscosa</name>
    <dbReference type="NCBI Taxonomy" id="80854"/>
    <lineage>
        <taxon>Bacteria</taxon>
        <taxon>Pseudomonadati</taxon>
        <taxon>Pseudomonadota</taxon>
        <taxon>Gammaproteobacteria</taxon>
        <taxon>Alteromonadales</taxon>
        <taxon>Moritellaceae</taxon>
        <taxon>Moritella</taxon>
    </lineage>
</organism>
<comment type="caution">
    <text evidence="8">Lacks conserved residue(s) required for the propagation of feature annotation.</text>
</comment>
<evidence type="ECO:0000256" key="4">
    <source>
        <dbReference type="ARBA" id="ARBA00023277"/>
    </source>
</evidence>
<dbReference type="InterPro" id="IPR004547">
    <property type="entry name" value="Glucosamine6P_isomerase"/>
</dbReference>
<keyword evidence="12" id="KW-0413">Isomerase</keyword>
<evidence type="ECO:0000256" key="3">
    <source>
        <dbReference type="ARBA" id="ARBA00022801"/>
    </source>
</evidence>
<comment type="activity regulation">
    <text evidence="8">Allosterically activated by N-acetylglucosamine 6-phosphate (GlcNAc6P).</text>
</comment>
<evidence type="ECO:0000256" key="8">
    <source>
        <dbReference type="HAMAP-Rule" id="MF_01241"/>
    </source>
</evidence>
<reference evidence="11 13" key="2">
    <citation type="submission" date="2016-11" db="EMBL/GenBank/DDBJ databases">
        <authorList>
            <person name="Klemetsen T."/>
        </authorList>
    </citation>
    <scope>NUCLEOTIDE SEQUENCE [LARGE SCALE GENOMIC DNA]</scope>
    <source>
        <strain evidence="11">MT 2528</strain>
    </source>
</reference>
<dbReference type="KEGG" id="mvs:MVIS_1083"/>
<dbReference type="PANTHER" id="PTHR11280:SF5">
    <property type="entry name" value="GLUCOSAMINE-6-PHOSPHATE ISOMERASE"/>
    <property type="match status" value="1"/>
</dbReference>
<dbReference type="OrthoDB" id="9791139at2"/>
<dbReference type="Proteomes" id="UP000182660">
    <property type="component" value="Unassembled WGS sequence"/>
</dbReference>
<keyword evidence="3 8" id="KW-0378">Hydrolase</keyword>
<dbReference type="NCBIfam" id="TIGR00502">
    <property type="entry name" value="nagB"/>
    <property type="match status" value="1"/>
</dbReference>
<dbReference type="HAMAP" id="MF_01241">
    <property type="entry name" value="GlcN6P_deamin"/>
    <property type="match status" value="1"/>
</dbReference>
<feature type="active site" description="Proton acceptor; for enolization step" evidence="8">
    <location>
        <position position="72"/>
    </location>
</feature>
<keyword evidence="4 8" id="KW-0119">Carbohydrate metabolism</keyword>
<comment type="catalytic activity">
    <reaction evidence="1 8">
        <text>alpha-D-glucosamine 6-phosphate + H2O = beta-D-fructose 6-phosphate + NH4(+)</text>
        <dbReference type="Rhea" id="RHEA:12172"/>
        <dbReference type="ChEBI" id="CHEBI:15377"/>
        <dbReference type="ChEBI" id="CHEBI:28938"/>
        <dbReference type="ChEBI" id="CHEBI:57634"/>
        <dbReference type="ChEBI" id="CHEBI:75989"/>
        <dbReference type="EC" id="3.5.99.6"/>
    </reaction>
</comment>
<dbReference type="PATRIC" id="fig|80854.5.peg.1145"/>
<dbReference type="GO" id="GO:0006046">
    <property type="term" value="P:N-acetylglucosamine catabolic process"/>
    <property type="evidence" value="ECO:0007669"/>
    <property type="project" value="UniProtKB-UniRule"/>
</dbReference>
<dbReference type="GO" id="GO:0006043">
    <property type="term" value="P:glucosamine catabolic process"/>
    <property type="evidence" value="ECO:0007669"/>
    <property type="project" value="TreeGrafter"/>
</dbReference>
<dbReference type="STRING" id="80854.MVIS_1083"/>
<evidence type="ECO:0000256" key="7">
    <source>
        <dbReference type="ARBA" id="ARBA00061194"/>
    </source>
</evidence>
<evidence type="ECO:0000313" key="12">
    <source>
        <dbReference type="EMBL" id="SGZ17040.1"/>
    </source>
</evidence>
<comment type="similarity">
    <text evidence="7 8">Belongs to the glucosamine/galactosamine-6-phosphate isomerase family. NagB subfamily.</text>
</comment>
<feature type="site" description="Part of the allosteric site" evidence="8">
    <location>
        <position position="160"/>
    </location>
</feature>
<dbReference type="GO" id="GO:0004342">
    <property type="term" value="F:glucosamine-6-phosphate deaminase activity"/>
    <property type="evidence" value="ECO:0007669"/>
    <property type="project" value="UniProtKB-UniRule"/>
</dbReference>
<dbReference type="Gene3D" id="3.40.50.1360">
    <property type="match status" value="1"/>
</dbReference>
<dbReference type="GO" id="GO:0005975">
    <property type="term" value="P:carbohydrate metabolic process"/>
    <property type="evidence" value="ECO:0007669"/>
    <property type="project" value="InterPro"/>
</dbReference>
<accession>A0A090IBC0</accession>
<evidence type="ECO:0000313" key="14">
    <source>
        <dbReference type="Proteomes" id="UP000183794"/>
    </source>
</evidence>
<dbReference type="InterPro" id="IPR037171">
    <property type="entry name" value="NagB/RpiA_transferase-like"/>
</dbReference>
<protein>
    <recommendedName>
        <fullName evidence="8">Glucosamine-6-phosphate deaminase</fullName>
        <ecNumber evidence="8">3.5.99.6</ecNumber>
    </recommendedName>
    <alternativeName>
        <fullName evidence="8">GlcN6P deaminase</fullName>
        <shortName evidence="8">GNPDA</shortName>
    </alternativeName>
    <alternativeName>
        <fullName evidence="8">Glucosamine-6-phosphate isomerase</fullName>
    </alternativeName>
</protein>
<dbReference type="InterPro" id="IPR006148">
    <property type="entry name" value="Glc/Gal-6P_isomerase"/>
</dbReference>
<dbReference type="Proteomes" id="UP000183794">
    <property type="component" value="Unassembled WGS sequence"/>
</dbReference>
<dbReference type="EMBL" id="FPLD01000131">
    <property type="protein sequence ID" value="SGZ17040.1"/>
    <property type="molecule type" value="Genomic_DNA"/>
</dbReference>
<gene>
    <name evidence="8" type="primary">nagB</name>
    <name evidence="11" type="ORF">MT2528_4752</name>
    <name evidence="12" type="ORF">NVI5450_4449</name>
</gene>
<evidence type="ECO:0000313" key="13">
    <source>
        <dbReference type="Proteomes" id="UP000182660"/>
    </source>
</evidence>
<feature type="site" description="Part of the allosteric site" evidence="8">
    <location>
        <position position="158"/>
    </location>
</feature>
<evidence type="ECO:0000259" key="10">
    <source>
        <dbReference type="Pfam" id="PF01182"/>
    </source>
</evidence>
<keyword evidence="2 8" id="KW-0021">Allosteric enzyme</keyword>
<dbReference type="UniPathway" id="UPA00629">
    <property type="reaction ID" value="UER00684"/>
</dbReference>
<dbReference type="RefSeq" id="WP_045109459.1">
    <property type="nucleotide sequence ID" value="NZ_CAWQZC010000047.1"/>
</dbReference>
<dbReference type="PROSITE" id="PS01161">
    <property type="entry name" value="GLC_GALNAC_ISOMERASE"/>
    <property type="match status" value="1"/>
</dbReference>
<keyword evidence="13" id="KW-1185">Reference proteome</keyword>
<evidence type="ECO:0000256" key="6">
    <source>
        <dbReference type="ARBA" id="ARBA00060525"/>
    </source>
</evidence>
<dbReference type="SUPFAM" id="SSF100950">
    <property type="entry name" value="NagB/RpiA/CoA transferase-like"/>
    <property type="match status" value="1"/>
</dbReference>
<comment type="function">
    <text evidence="5 8">Catalyzes the reversible isomerization-deamination of glucosamine 6-phosphate (GlcN6P) to form fructose 6-phosphate (Fru6P) and ammonium ion.</text>
</comment>
<proteinExistence type="inferred from homology"/>
<dbReference type="GO" id="GO:0019262">
    <property type="term" value="P:N-acetylneuraminate catabolic process"/>
    <property type="evidence" value="ECO:0007669"/>
    <property type="project" value="UniProtKB-UniRule"/>
</dbReference>
<feature type="active site" description="For ring-opening step" evidence="8">
    <location>
        <position position="148"/>
    </location>
</feature>
<feature type="site" description="Part of the allosteric site" evidence="8">
    <location>
        <position position="161"/>
    </location>
</feature>
<evidence type="ECO:0000313" key="11">
    <source>
        <dbReference type="EMBL" id="SGZ04118.1"/>
    </source>
</evidence>
<dbReference type="CDD" id="cd01399">
    <property type="entry name" value="GlcN6P_deaminase"/>
    <property type="match status" value="1"/>
</dbReference>
<evidence type="ECO:0000256" key="2">
    <source>
        <dbReference type="ARBA" id="ARBA00022533"/>
    </source>
</evidence>
<dbReference type="GO" id="GO:0005829">
    <property type="term" value="C:cytosol"/>
    <property type="evidence" value="ECO:0007669"/>
    <property type="project" value="UniProtKB-ARBA"/>
</dbReference>
<evidence type="ECO:0000256" key="9">
    <source>
        <dbReference type="SAM" id="Coils"/>
    </source>
</evidence>
<dbReference type="GeneID" id="61298194"/>
<keyword evidence="9" id="KW-0175">Coiled coil</keyword>
<sequence length="269" mass="29960">MRLIPLLTPAQVGRWSAAYIANKINAFNPTANKPFVLGLPTGGTPLTTYKELIKLHLEGEVSFEHVVTFNMDEYVGIDKNHPESYRTFMYSNFFNHVNIQDKNVNLLNGNADDLDAECQRYEDKMKSYGQINLFMGGVGVDGHIAFNEPASSLASRTRIKTLTEDTRIANSRFFDNDISQVPKLALTVGVGTLLDSQEILVLITGHNKAQALEAAVEGSVNHLWTISALQLHPKSIIACDEPATMELKVKTVRYFKELEAENIQSFIAE</sequence>
<reference evidence="12 14" key="1">
    <citation type="submission" date="2016-11" db="EMBL/GenBank/DDBJ databases">
        <authorList>
            <person name="Jaros S."/>
            <person name="Januszkiewicz K."/>
            <person name="Wedrychowicz H."/>
        </authorList>
    </citation>
    <scope>NUCLEOTIDE SEQUENCE [LARGE SCALE GENOMIC DNA]</scope>
    <source>
        <strain evidence="12">NVI 5450</strain>
    </source>
</reference>
<feature type="active site" description="For ring-opening step" evidence="8">
    <location>
        <position position="141"/>
    </location>
</feature>
<name>A0A090IBC0_9GAMM</name>
<dbReference type="InterPro" id="IPR018321">
    <property type="entry name" value="Glucosamine6P_isomerase_CS"/>
</dbReference>
<dbReference type="FunFam" id="3.40.50.1360:FF:000002">
    <property type="entry name" value="Glucosamine-6-phosphate deaminase"/>
    <property type="match status" value="1"/>
</dbReference>